<feature type="non-terminal residue" evidence="2">
    <location>
        <position position="1"/>
    </location>
</feature>
<accession>A0A9D9D8Q5</accession>
<keyword evidence="1" id="KW-0472">Membrane</keyword>
<gene>
    <name evidence="2" type="ORF">IAC78_03775</name>
</gene>
<comment type="caution">
    <text evidence="2">The sequence shown here is derived from an EMBL/GenBank/DDBJ whole genome shotgun (WGS) entry which is preliminary data.</text>
</comment>
<organism evidence="2 3">
    <name type="scientific">Candidatus Scatoplasma merdavium</name>
    <dbReference type="NCBI Taxonomy" id="2840932"/>
    <lineage>
        <taxon>Bacteria</taxon>
        <taxon>Bacillati</taxon>
        <taxon>Bacillota</taxon>
        <taxon>Bacilli</taxon>
        <taxon>Bacillales</taxon>
        <taxon>Candidatus Scatoplasma</taxon>
    </lineage>
</organism>
<reference evidence="2" key="1">
    <citation type="submission" date="2020-10" db="EMBL/GenBank/DDBJ databases">
        <authorList>
            <person name="Gilroy R."/>
        </authorList>
    </citation>
    <scope>NUCLEOTIDE SEQUENCE</scope>
    <source>
        <strain evidence="2">1748</strain>
    </source>
</reference>
<evidence type="ECO:0000313" key="3">
    <source>
        <dbReference type="Proteomes" id="UP000823629"/>
    </source>
</evidence>
<name>A0A9D9D8Q5_9BACL</name>
<dbReference type="EMBL" id="JADING010000107">
    <property type="protein sequence ID" value="MBO8414568.1"/>
    <property type="molecule type" value="Genomic_DNA"/>
</dbReference>
<feature type="transmembrane region" description="Helical" evidence="1">
    <location>
        <begin position="6"/>
        <end position="24"/>
    </location>
</feature>
<dbReference type="Proteomes" id="UP000823629">
    <property type="component" value="Unassembled WGS sequence"/>
</dbReference>
<sequence>FLKSEQGVFVAVSLIGILIVYLVADSYKSKLENKRLEFILNDVKDKSNFSLTIDETHFEIKDGKIVFSNSEKTSSNRKEKKKND</sequence>
<protein>
    <submittedName>
        <fullName evidence="2">Uncharacterized protein</fullName>
    </submittedName>
</protein>
<proteinExistence type="predicted"/>
<dbReference type="AlphaFoldDB" id="A0A9D9D8Q5"/>
<evidence type="ECO:0000256" key="1">
    <source>
        <dbReference type="SAM" id="Phobius"/>
    </source>
</evidence>
<keyword evidence="1" id="KW-0812">Transmembrane</keyword>
<reference evidence="2" key="2">
    <citation type="journal article" date="2021" name="PeerJ">
        <title>Extensive microbial diversity within the chicken gut microbiome revealed by metagenomics and culture.</title>
        <authorList>
            <person name="Gilroy R."/>
            <person name="Ravi A."/>
            <person name="Getino M."/>
            <person name="Pursley I."/>
            <person name="Horton D.L."/>
            <person name="Alikhan N.F."/>
            <person name="Baker D."/>
            <person name="Gharbi K."/>
            <person name="Hall N."/>
            <person name="Watson M."/>
            <person name="Adriaenssens E.M."/>
            <person name="Foster-Nyarko E."/>
            <person name="Jarju S."/>
            <person name="Secka A."/>
            <person name="Antonio M."/>
            <person name="Oren A."/>
            <person name="Chaudhuri R.R."/>
            <person name="La Ragione R."/>
            <person name="Hildebrand F."/>
            <person name="Pallen M.J."/>
        </authorList>
    </citation>
    <scope>NUCLEOTIDE SEQUENCE</scope>
    <source>
        <strain evidence="2">1748</strain>
    </source>
</reference>
<evidence type="ECO:0000313" key="2">
    <source>
        <dbReference type="EMBL" id="MBO8414568.1"/>
    </source>
</evidence>
<keyword evidence="1" id="KW-1133">Transmembrane helix</keyword>